<evidence type="ECO:0000313" key="3">
    <source>
        <dbReference type="EMBL" id="CDM97520.1"/>
    </source>
</evidence>
<organism evidence="3 4">
    <name type="scientific">Limnospira indica PCC 8005</name>
    <dbReference type="NCBI Taxonomy" id="376219"/>
    <lineage>
        <taxon>Bacteria</taxon>
        <taxon>Bacillati</taxon>
        <taxon>Cyanobacteriota</taxon>
        <taxon>Cyanophyceae</taxon>
        <taxon>Oscillatoriophycideae</taxon>
        <taxon>Oscillatoriales</taxon>
        <taxon>Sirenicapillariaceae</taxon>
        <taxon>Limnospira</taxon>
    </lineage>
</organism>
<sequence>MQHRKNDMRSRQAQEDDTREHNGELSPMPAGLPVPPKKQRARGKLQSYKLVASCLIGLILGSLTWWRLNSRPGKISG</sequence>
<feature type="transmembrane region" description="Helical" evidence="2">
    <location>
        <begin position="47"/>
        <end position="68"/>
    </location>
</feature>
<dbReference type="EMBL" id="FO818640">
    <property type="protein sequence ID" value="CDM97520.1"/>
    <property type="molecule type" value="Genomic_DNA"/>
</dbReference>
<keyword evidence="4" id="KW-1185">Reference proteome</keyword>
<name>A0A9P1KK41_9CYAN</name>
<reference evidence="3 4" key="1">
    <citation type="submission" date="2014-02" db="EMBL/GenBank/DDBJ databases">
        <authorList>
            <person name="Genoscope - CEA"/>
        </authorList>
    </citation>
    <scope>NUCLEOTIDE SEQUENCE [LARGE SCALE GENOMIC DNA]</scope>
    <source>
        <strain evidence="3 4">PCC 8005</strain>
    </source>
</reference>
<dbReference type="Proteomes" id="UP000032946">
    <property type="component" value="Chromosome"/>
</dbReference>
<gene>
    <name evidence="3" type="ORF">ARTHRO_60121</name>
</gene>
<accession>A0A9P1KK41</accession>
<feature type="compositionally biased region" description="Basic and acidic residues" evidence="1">
    <location>
        <begin position="1"/>
        <end position="23"/>
    </location>
</feature>
<proteinExistence type="predicted"/>
<dbReference type="AlphaFoldDB" id="A0A9P1KK41"/>
<evidence type="ECO:0000313" key="4">
    <source>
        <dbReference type="Proteomes" id="UP000032946"/>
    </source>
</evidence>
<feature type="region of interest" description="Disordered" evidence="1">
    <location>
        <begin position="1"/>
        <end position="42"/>
    </location>
</feature>
<evidence type="ECO:0000256" key="2">
    <source>
        <dbReference type="SAM" id="Phobius"/>
    </source>
</evidence>
<keyword evidence="2" id="KW-0472">Membrane</keyword>
<keyword evidence="2" id="KW-0812">Transmembrane</keyword>
<evidence type="ECO:0000256" key="1">
    <source>
        <dbReference type="SAM" id="MobiDB-lite"/>
    </source>
</evidence>
<protein>
    <submittedName>
        <fullName evidence="3">Uncharacterized protein</fullName>
    </submittedName>
</protein>
<keyword evidence="2" id="KW-1133">Transmembrane helix</keyword>